<dbReference type="InterPro" id="IPR013249">
    <property type="entry name" value="RNA_pol_sigma70_r4_t2"/>
</dbReference>
<dbReference type="NCBIfam" id="TIGR02937">
    <property type="entry name" value="sigma70-ECF"/>
    <property type="match status" value="1"/>
</dbReference>
<dbReference type="GO" id="GO:0006352">
    <property type="term" value="P:DNA-templated transcription initiation"/>
    <property type="evidence" value="ECO:0007669"/>
    <property type="project" value="InterPro"/>
</dbReference>
<dbReference type="CDD" id="cd06171">
    <property type="entry name" value="Sigma70_r4"/>
    <property type="match status" value="1"/>
</dbReference>
<dbReference type="STRING" id="475255.SAMN04488101_107127"/>
<keyword evidence="3" id="KW-0731">Sigma factor</keyword>
<dbReference type="InterPro" id="IPR036388">
    <property type="entry name" value="WH-like_DNA-bd_sf"/>
</dbReference>
<accession>A0A1W2DKC7</accession>
<dbReference type="RefSeq" id="WP_235005328.1">
    <property type="nucleotide sequence ID" value="NZ_FWYB01000007.1"/>
</dbReference>
<dbReference type="Gene3D" id="1.10.10.10">
    <property type="entry name" value="Winged helix-like DNA-binding domain superfamily/Winged helix DNA-binding domain"/>
    <property type="match status" value="1"/>
</dbReference>
<dbReference type="InterPro" id="IPR039425">
    <property type="entry name" value="RNA_pol_sigma-70-like"/>
</dbReference>
<dbReference type="GO" id="GO:0003677">
    <property type="term" value="F:DNA binding"/>
    <property type="evidence" value="ECO:0007669"/>
    <property type="project" value="InterPro"/>
</dbReference>
<reference evidence="6 7" key="1">
    <citation type="submission" date="2017-04" db="EMBL/GenBank/DDBJ databases">
        <authorList>
            <person name="Afonso C.L."/>
            <person name="Miller P.J."/>
            <person name="Scott M.A."/>
            <person name="Spackman E."/>
            <person name="Goraichik I."/>
            <person name="Dimitrov K.M."/>
            <person name="Suarez D.L."/>
            <person name="Swayne D.E."/>
        </authorList>
    </citation>
    <scope>NUCLEOTIDE SEQUENCE [LARGE SCALE GENOMIC DNA]</scope>
    <source>
        <strain evidence="6 7">DSM 19625</strain>
    </source>
</reference>
<keyword evidence="7" id="KW-1185">Reference proteome</keyword>
<dbReference type="PANTHER" id="PTHR43133">
    <property type="entry name" value="RNA POLYMERASE ECF-TYPE SIGMA FACTO"/>
    <property type="match status" value="1"/>
</dbReference>
<evidence type="ECO:0000256" key="2">
    <source>
        <dbReference type="ARBA" id="ARBA00023015"/>
    </source>
</evidence>
<protein>
    <submittedName>
        <fullName evidence="6">Sigma-70, region 4</fullName>
    </submittedName>
</protein>
<evidence type="ECO:0000313" key="7">
    <source>
        <dbReference type="Proteomes" id="UP000192678"/>
    </source>
</evidence>
<dbReference type="PANTHER" id="PTHR43133:SF46">
    <property type="entry name" value="RNA POLYMERASE SIGMA-70 FACTOR ECF SUBFAMILY"/>
    <property type="match status" value="1"/>
</dbReference>
<organism evidence="6 7">
    <name type="scientific">Pedobacter nyackensis</name>
    <dbReference type="NCBI Taxonomy" id="475255"/>
    <lineage>
        <taxon>Bacteria</taxon>
        <taxon>Pseudomonadati</taxon>
        <taxon>Bacteroidota</taxon>
        <taxon>Sphingobacteriia</taxon>
        <taxon>Sphingobacteriales</taxon>
        <taxon>Sphingobacteriaceae</taxon>
        <taxon>Pedobacter</taxon>
    </lineage>
</organism>
<dbReference type="InterPro" id="IPR013325">
    <property type="entry name" value="RNA_pol_sigma_r2"/>
</dbReference>
<evidence type="ECO:0000256" key="4">
    <source>
        <dbReference type="ARBA" id="ARBA00023163"/>
    </source>
</evidence>
<comment type="similarity">
    <text evidence="1">Belongs to the sigma-70 factor family. ECF subfamily.</text>
</comment>
<keyword evidence="4" id="KW-0804">Transcription</keyword>
<dbReference type="EMBL" id="FWYB01000007">
    <property type="protein sequence ID" value="SMC97944.1"/>
    <property type="molecule type" value="Genomic_DNA"/>
</dbReference>
<dbReference type="Proteomes" id="UP000192678">
    <property type="component" value="Unassembled WGS sequence"/>
</dbReference>
<proteinExistence type="inferred from homology"/>
<dbReference type="InterPro" id="IPR013324">
    <property type="entry name" value="RNA_pol_sigma_r3/r4-like"/>
</dbReference>
<feature type="domain" description="RNA polymerase sigma factor 70 region 4 type 2" evidence="5">
    <location>
        <begin position="134"/>
        <end position="186"/>
    </location>
</feature>
<evidence type="ECO:0000259" key="5">
    <source>
        <dbReference type="Pfam" id="PF08281"/>
    </source>
</evidence>
<dbReference type="SUPFAM" id="SSF88946">
    <property type="entry name" value="Sigma2 domain of RNA polymerase sigma factors"/>
    <property type="match status" value="1"/>
</dbReference>
<dbReference type="Pfam" id="PF08281">
    <property type="entry name" value="Sigma70_r4_2"/>
    <property type="match status" value="1"/>
</dbReference>
<dbReference type="InterPro" id="IPR014284">
    <property type="entry name" value="RNA_pol_sigma-70_dom"/>
</dbReference>
<dbReference type="Gene3D" id="1.10.1740.10">
    <property type="match status" value="1"/>
</dbReference>
<keyword evidence="2" id="KW-0805">Transcription regulation</keyword>
<evidence type="ECO:0000313" key="6">
    <source>
        <dbReference type="EMBL" id="SMC97944.1"/>
    </source>
</evidence>
<sequence length="192" mass="22439">MSKKQLLEERTNSLHSLWWEAMCLGDKEAFLDIYKTLYRSLGCFGLRVHSDPDVVTDSLNQVFLDIWEKHEFLPRVANVEAYLRTTLKHKILKKIARQQKLDNIISMIGKDEDLLDIPYEELIVKIESDELVKRQLNLALKKLTPQQLKLIQLRFYEGLSYESVAENCGLTVRTAYNTIYSALKSLRQHLQL</sequence>
<evidence type="ECO:0000256" key="3">
    <source>
        <dbReference type="ARBA" id="ARBA00023082"/>
    </source>
</evidence>
<dbReference type="AlphaFoldDB" id="A0A1W2DKC7"/>
<dbReference type="SUPFAM" id="SSF88659">
    <property type="entry name" value="Sigma3 and sigma4 domains of RNA polymerase sigma factors"/>
    <property type="match status" value="1"/>
</dbReference>
<name>A0A1W2DKC7_9SPHI</name>
<dbReference type="GO" id="GO:0016987">
    <property type="term" value="F:sigma factor activity"/>
    <property type="evidence" value="ECO:0007669"/>
    <property type="project" value="UniProtKB-KW"/>
</dbReference>
<gene>
    <name evidence="6" type="ORF">SAMN04488101_107127</name>
</gene>
<evidence type="ECO:0000256" key="1">
    <source>
        <dbReference type="ARBA" id="ARBA00010641"/>
    </source>
</evidence>